<dbReference type="Proteomes" id="UP000242814">
    <property type="component" value="Unassembled WGS sequence"/>
</dbReference>
<accession>A0A1D2J8I1</accession>
<dbReference type="AlphaFoldDB" id="A0A1D2J8I1"/>
<evidence type="ECO:0000313" key="1">
    <source>
        <dbReference type="EMBL" id="ODH19871.1"/>
    </source>
</evidence>
<reference evidence="1 2" key="1">
    <citation type="submission" date="2016-06" db="EMBL/GenBank/DDBJ databases">
        <authorList>
            <person name="Kjaerup R.B."/>
            <person name="Dalgaard T.S."/>
            <person name="Juul-Madsen H.R."/>
        </authorList>
    </citation>
    <scope>NUCLEOTIDE SEQUENCE [LARGE SCALE GENOMIC DNA]</scope>
    <source>
        <strain evidence="1 2">Pb300</strain>
    </source>
</reference>
<dbReference type="VEuPathDB" id="FungiDB:PABG_11804"/>
<evidence type="ECO:0000313" key="2">
    <source>
        <dbReference type="Proteomes" id="UP000242814"/>
    </source>
</evidence>
<dbReference type="EMBL" id="LZYO01000304">
    <property type="protein sequence ID" value="ODH19871.1"/>
    <property type="molecule type" value="Genomic_DNA"/>
</dbReference>
<sequence>MGIPPRSMLTGTLDGQEITNSAFMGPLCVSQAAYPTQGSGGSARLGRLSLHVGASVKKRPSLKPQASFHIKAGYPHGDSKHFPQFTGKLDKLTLRLVEAVHFIGHRAVHPQHPHPWWPDGAEPMLPPRDIPRSGILTIPAQGREGRGSEILDFGPIIFWNQARASPGPRTHLRRLRHLLFM</sequence>
<gene>
    <name evidence="1" type="ORF">ACO22_06075</name>
</gene>
<organism evidence="1 2">
    <name type="scientific">Paracoccidioides brasiliensis</name>
    <dbReference type="NCBI Taxonomy" id="121759"/>
    <lineage>
        <taxon>Eukaryota</taxon>
        <taxon>Fungi</taxon>
        <taxon>Dikarya</taxon>
        <taxon>Ascomycota</taxon>
        <taxon>Pezizomycotina</taxon>
        <taxon>Eurotiomycetes</taxon>
        <taxon>Eurotiomycetidae</taxon>
        <taxon>Onygenales</taxon>
        <taxon>Ajellomycetaceae</taxon>
        <taxon>Paracoccidioides</taxon>
    </lineage>
</organism>
<proteinExistence type="predicted"/>
<comment type="caution">
    <text evidence="1">The sequence shown here is derived from an EMBL/GenBank/DDBJ whole genome shotgun (WGS) entry which is preliminary data.</text>
</comment>
<name>A0A1D2J8I1_PARBR</name>
<protein>
    <submittedName>
        <fullName evidence="1">Uncharacterized protein</fullName>
    </submittedName>
</protein>